<dbReference type="AlphaFoldDB" id="A0A382AUW2"/>
<proteinExistence type="predicted"/>
<feature type="non-terminal residue" evidence="3">
    <location>
        <position position="449"/>
    </location>
</feature>
<gene>
    <name evidence="3" type="ORF">METZ01_LOCUS157687</name>
</gene>
<keyword evidence="1" id="KW-0472">Membrane</keyword>
<keyword evidence="1" id="KW-1133">Transmembrane helix</keyword>
<feature type="transmembrane region" description="Helical" evidence="1">
    <location>
        <begin position="7"/>
        <end position="26"/>
    </location>
</feature>
<dbReference type="EMBL" id="UINC01026777">
    <property type="protein sequence ID" value="SVB04833.1"/>
    <property type="molecule type" value="Genomic_DNA"/>
</dbReference>
<feature type="transmembrane region" description="Helical" evidence="1">
    <location>
        <begin position="124"/>
        <end position="146"/>
    </location>
</feature>
<evidence type="ECO:0000259" key="2">
    <source>
        <dbReference type="Pfam" id="PF00884"/>
    </source>
</evidence>
<feature type="domain" description="Sulfatase N-terminal" evidence="2">
    <location>
        <begin position="209"/>
        <end position="439"/>
    </location>
</feature>
<name>A0A382AUW2_9ZZZZ</name>
<evidence type="ECO:0000313" key="3">
    <source>
        <dbReference type="EMBL" id="SVB04833.1"/>
    </source>
</evidence>
<dbReference type="InterPro" id="IPR017850">
    <property type="entry name" value="Alkaline_phosphatase_core_sf"/>
</dbReference>
<keyword evidence="1" id="KW-0812">Transmembrane</keyword>
<dbReference type="SUPFAM" id="SSF53649">
    <property type="entry name" value="Alkaline phosphatase-like"/>
    <property type="match status" value="1"/>
</dbReference>
<feature type="transmembrane region" description="Helical" evidence="1">
    <location>
        <begin position="65"/>
        <end position="82"/>
    </location>
</feature>
<protein>
    <recommendedName>
        <fullName evidence="2">Sulfatase N-terminal domain-containing protein</fullName>
    </recommendedName>
</protein>
<feature type="transmembrane region" description="Helical" evidence="1">
    <location>
        <begin position="32"/>
        <end position="53"/>
    </location>
</feature>
<reference evidence="3" key="1">
    <citation type="submission" date="2018-05" db="EMBL/GenBank/DDBJ databases">
        <authorList>
            <person name="Lanie J.A."/>
            <person name="Ng W.-L."/>
            <person name="Kazmierczak K.M."/>
            <person name="Andrzejewski T.M."/>
            <person name="Davidsen T.M."/>
            <person name="Wayne K.J."/>
            <person name="Tettelin H."/>
            <person name="Glass J.I."/>
            <person name="Rusch D."/>
            <person name="Podicherti R."/>
            <person name="Tsui H.-C.T."/>
            <person name="Winkler M.E."/>
        </authorList>
    </citation>
    <scope>NUCLEOTIDE SEQUENCE</scope>
</reference>
<dbReference type="Gene3D" id="3.40.720.10">
    <property type="entry name" value="Alkaline Phosphatase, subunit A"/>
    <property type="match status" value="1"/>
</dbReference>
<dbReference type="InterPro" id="IPR000917">
    <property type="entry name" value="Sulfatase_N"/>
</dbReference>
<evidence type="ECO:0000256" key="1">
    <source>
        <dbReference type="SAM" id="Phobius"/>
    </source>
</evidence>
<organism evidence="3">
    <name type="scientific">marine metagenome</name>
    <dbReference type="NCBI Taxonomy" id="408172"/>
    <lineage>
        <taxon>unclassified sequences</taxon>
        <taxon>metagenomes</taxon>
        <taxon>ecological metagenomes</taxon>
    </lineage>
</organism>
<accession>A0A382AUW2</accession>
<sequence>MQENSKKFIVIHPILIALFPVLLVYSQNIHLILIQGIIFPILIILGITIAIWVSIKFILKNTRKSALLTSLYVFLFFSYGIIFKILESNVTEEYFILIHVLLLIAYTALVVFITYYVVKTRRNFSYVTSTTNVVSIILLSLIFFNITTYNFENFSSFNDETYEPIIVGNNLGSLPDIYYIVLDEYAPLRTLNTVYDYDNSDFVKFLQERNFYVAKNSHSNYAETFLAMASTLNMKYVNYLSDTVGEESLDQRIPYQMISNNHVMKNLKSIGYEIYNFDSGWWGTRSLQIADVNLCSKNQNMDFHTLHALKQISIFRAFDMFIKDPSSEIFHQERRDRIFCQFDDITKIKQETEKPVFVFMHVMAPHDPYVFGPDGEEVDYKYTFGPTGTAYLDPSEEKNAYLNQLIYLTKILKETIENLQENSDNQAIIIVQSDTGPSTNFGDRTNEMA</sequence>
<feature type="transmembrane region" description="Helical" evidence="1">
    <location>
        <begin position="94"/>
        <end position="117"/>
    </location>
</feature>
<dbReference type="Pfam" id="PF00884">
    <property type="entry name" value="Sulfatase"/>
    <property type="match status" value="1"/>
</dbReference>